<sequence length="211" mass="23562">MAKKQQDGDDRSREVPPDSGETVMEEEHLYENWDELSADAEEVSRLGKALEGLLPDIVKRGLGGLVSEDGIRSVVTDKRLPREAASFIATQVDATKREALRIVSKEIRLFLENVDLGGELTKILTSVSFEVRTQVRFVPNDAAVKPSVRNKVSVKRERGDDEVAEKEEEVAASGEEEERARARGGRRWSRLRGRGAEEREDRDDASDSEDA</sequence>
<dbReference type="EMBL" id="VOSM01000003">
    <property type="protein sequence ID" value="TXD37579.1"/>
    <property type="molecule type" value="Genomic_DNA"/>
</dbReference>
<dbReference type="Proteomes" id="UP000321412">
    <property type="component" value="Unassembled WGS sequence"/>
</dbReference>
<feature type="compositionally biased region" description="Acidic residues" evidence="1">
    <location>
        <begin position="200"/>
        <end position="211"/>
    </location>
</feature>
<comment type="caution">
    <text evidence="2">The sequence shown here is derived from an EMBL/GenBank/DDBJ whole genome shotgun (WGS) entry which is preliminary data.</text>
</comment>
<feature type="compositionally biased region" description="Basic residues" evidence="1">
    <location>
        <begin position="182"/>
        <end position="193"/>
    </location>
</feature>
<keyword evidence="3" id="KW-1185">Reference proteome</keyword>
<feature type="compositionally biased region" description="Acidic residues" evidence="1">
    <location>
        <begin position="162"/>
        <end position="177"/>
    </location>
</feature>
<evidence type="ECO:0000256" key="1">
    <source>
        <dbReference type="SAM" id="MobiDB-lite"/>
    </source>
</evidence>
<gene>
    <name evidence="2" type="ORF">FRC98_07770</name>
</gene>
<feature type="region of interest" description="Disordered" evidence="1">
    <location>
        <begin position="1"/>
        <end position="25"/>
    </location>
</feature>
<dbReference type="RefSeq" id="WP_146980735.1">
    <property type="nucleotide sequence ID" value="NZ_VOSM01000003.1"/>
</dbReference>
<proteinExistence type="predicted"/>
<evidence type="ECO:0000313" key="3">
    <source>
        <dbReference type="Proteomes" id="UP000321412"/>
    </source>
</evidence>
<organism evidence="2 3">
    <name type="scientific">Lujinxingia vulgaris</name>
    <dbReference type="NCBI Taxonomy" id="2600176"/>
    <lineage>
        <taxon>Bacteria</taxon>
        <taxon>Deltaproteobacteria</taxon>
        <taxon>Bradymonadales</taxon>
        <taxon>Lujinxingiaceae</taxon>
        <taxon>Lujinxingia</taxon>
    </lineage>
</organism>
<dbReference type="AlphaFoldDB" id="A0A5C6XJ12"/>
<protein>
    <submittedName>
        <fullName evidence="2">Uncharacterized protein</fullName>
    </submittedName>
</protein>
<feature type="region of interest" description="Disordered" evidence="1">
    <location>
        <begin position="155"/>
        <end position="211"/>
    </location>
</feature>
<evidence type="ECO:0000313" key="2">
    <source>
        <dbReference type="EMBL" id="TXD37579.1"/>
    </source>
</evidence>
<dbReference type="OrthoDB" id="5522479at2"/>
<feature type="compositionally biased region" description="Basic and acidic residues" evidence="1">
    <location>
        <begin position="1"/>
        <end position="16"/>
    </location>
</feature>
<name>A0A5C6XJ12_9DELT</name>
<reference evidence="2 3" key="1">
    <citation type="submission" date="2019-08" db="EMBL/GenBank/DDBJ databases">
        <title>Bradymonadales sp. TMQ4.</title>
        <authorList>
            <person name="Liang Q."/>
        </authorList>
    </citation>
    <scope>NUCLEOTIDE SEQUENCE [LARGE SCALE GENOMIC DNA]</scope>
    <source>
        <strain evidence="2 3">TMQ4</strain>
    </source>
</reference>
<accession>A0A5C6XJ12</accession>